<gene>
    <name evidence="1" type="ORF">BaRGS_00034615</name>
</gene>
<protein>
    <submittedName>
        <fullName evidence="1">Uncharacterized protein</fullName>
    </submittedName>
</protein>
<reference evidence="1 2" key="1">
    <citation type="journal article" date="2023" name="Sci. Data">
        <title>Genome assembly of the Korean intertidal mud-creeper Batillaria attramentaria.</title>
        <authorList>
            <person name="Patra A.K."/>
            <person name="Ho P.T."/>
            <person name="Jun S."/>
            <person name="Lee S.J."/>
            <person name="Kim Y."/>
            <person name="Won Y.J."/>
        </authorList>
    </citation>
    <scope>NUCLEOTIDE SEQUENCE [LARGE SCALE GENOMIC DNA]</scope>
    <source>
        <strain evidence="1">Wonlab-2016</strain>
    </source>
</reference>
<name>A0ABD0JGW4_9CAEN</name>
<dbReference type="AlphaFoldDB" id="A0ABD0JGW4"/>
<dbReference type="EMBL" id="JACVVK020000446">
    <property type="protein sequence ID" value="KAK7474155.1"/>
    <property type="molecule type" value="Genomic_DNA"/>
</dbReference>
<accession>A0ABD0JGW4</accession>
<proteinExistence type="predicted"/>
<organism evidence="1 2">
    <name type="scientific">Batillaria attramentaria</name>
    <dbReference type="NCBI Taxonomy" id="370345"/>
    <lineage>
        <taxon>Eukaryota</taxon>
        <taxon>Metazoa</taxon>
        <taxon>Spiralia</taxon>
        <taxon>Lophotrochozoa</taxon>
        <taxon>Mollusca</taxon>
        <taxon>Gastropoda</taxon>
        <taxon>Caenogastropoda</taxon>
        <taxon>Sorbeoconcha</taxon>
        <taxon>Cerithioidea</taxon>
        <taxon>Batillariidae</taxon>
        <taxon>Batillaria</taxon>
    </lineage>
</organism>
<dbReference type="Proteomes" id="UP001519460">
    <property type="component" value="Unassembled WGS sequence"/>
</dbReference>
<comment type="caution">
    <text evidence="1">The sequence shown here is derived from an EMBL/GenBank/DDBJ whole genome shotgun (WGS) entry which is preliminary data.</text>
</comment>
<evidence type="ECO:0000313" key="2">
    <source>
        <dbReference type="Proteomes" id="UP001519460"/>
    </source>
</evidence>
<evidence type="ECO:0000313" key="1">
    <source>
        <dbReference type="EMBL" id="KAK7474155.1"/>
    </source>
</evidence>
<sequence>MMDDDGPFRNGLRRIDKLLTLLGLQSKKLDTCPTAKVDGCPNDYPFNAESYFEHHLCDQTFLNLRPAARIKPGQLPDIFLAMNQE</sequence>
<keyword evidence="2" id="KW-1185">Reference proteome</keyword>